<proteinExistence type="predicted"/>
<organism evidence="2 3">
    <name type="scientific">Teratosphaeria nubilosa</name>
    <dbReference type="NCBI Taxonomy" id="161662"/>
    <lineage>
        <taxon>Eukaryota</taxon>
        <taxon>Fungi</taxon>
        <taxon>Dikarya</taxon>
        <taxon>Ascomycota</taxon>
        <taxon>Pezizomycotina</taxon>
        <taxon>Dothideomycetes</taxon>
        <taxon>Dothideomycetidae</taxon>
        <taxon>Mycosphaerellales</taxon>
        <taxon>Teratosphaeriaceae</taxon>
        <taxon>Teratosphaeria</taxon>
    </lineage>
</organism>
<accession>A0A6G1LCN7</accession>
<gene>
    <name evidence="2" type="ORF">EJ03DRAFT_66956</name>
</gene>
<reference evidence="2" key="1">
    <citation type="journal article" date="2020" name="Stud. Mycol.">
        <title>101 Dothideomycetes genomes: a test case for predicting lifestyles and emergence of pathogens.</title>
        <authorList>
            <person name="Haridas S."/>
            <person name="Albert R."/>
            <person name="Binder M."/>
            <person name="Bloem J."/>
            <person name="Labutti K."/>
            <person name="Salamov A."/>
            <person name="Andreopoulos B."/>
            <person name="Baker S."/>
            <person name="Barry K."/>
            <person name="Bills G."/>
            <person name="Bluhm B."/>
            <person name="Cannon C."/>
            <person name="Castanera R."/>
            <person name="Culley D."/>
            <person name="Daum C."/>
            <person name="Ezra D."/>
            <person name="Gonzalez J."/>
            <person name="Henrissat B."/>
            <person name="Kuo A."/>
            <person name="Liang C."/>
            <person name="Lipzen A."/>
            <person name="Lutzoni F."/>
            <person name="Magnuson J."/>
            <person name="Mondo S."/>
            <person name="Nolan M."/>
            <person name="Ohm R."/>
            <person name="Pangilinan J."/>
            <person name="Park H.-J."/>
            <person name="Ramirez L."/>
            <person name="Alfaro M."/>
            <person name="Sun H."/>
            <person name="Tritt A."/>
            <person name="Yoshinaga Y."/>
            <person name="Zwiers L.-H."/>
            <person name="Turgeon B."/>
            <person name="Goodwin S."/>
            <person name="Spatafora J."/>
            <person name="Crous P."/>
            <person name="Grigoriev I."/>
        </authorList>
    </citation>
    <scope>NUCLEOTIDE SEQUENCE</scope>
    <source>
        <strain evidence="2">CBS 116005</strain>
    </source>
</reference>
<evidence type="ECO:0000256" key="1">
    <source>
        <dbReference type="SAM" id="SignalP"/>
    </source>
</evidence>
<feature type="chain" id="PRO_5026120331" description="Secreted protein" evidence="1">
    <location>
        <begin position="19"/>
        <end position="117"/>
    </location>
</feature>
<sequence length="117" mass="13165">MLLWISILMLSRTLFVSCAKVLDSACIVLRMSLTLHLSGILLTLLIRLTVAAIIASKCDTSTSNALDRVIAETQKLGYCDRLDPCPWLRIFPAPISKTFTTLLRTSLRSNRYTKCFR</sequence>
<evidence type="ECO:0000313" key="2">
    <source>
        <dbReference type="EMBL" id="KAF2770390.1"/>
    </source>
</evidence>
<feature type="signal peptide" evidence="1">
    <location>
        <begin position="1"/>
        <end position="18"/>
    </location>
</feature>
<dbReference type="AlphaFoldDB" id="A0A6G1LCN7"/>
<keyword evidence="1" id="KW-0732">Signal</keyword>
<name>A0A6G1LCN7_9PEZI</name>
<dbReference type="EMBL" id="ML995826">
    <property type="protein sequence ID" value="KAF2770390.1"/>
    <property type="molecule type" value="Genomic_DNA"/>
</dbReference>
<evidence type="ECO:0000313" key="3">
    <source>
        <dbReference type="Proteomes" id="UP000799436"/>
    </source>
</evidence>
<keyword evidence="3" id="KW-1185">Reference proteome</keyword>
<evidence type="ECO:0008006" key="4">
    <source>
        <dbReference type="Google" id="ProtNLM"/>
    </source>
</evidence>
<dbReference type="Proteomes" id="UP000799436">
    <property type="component" value="Unassembled WGS sequence"/>
</dbReference>
<protein>
    <recommendedName>
        <fullName evidence="4">Secreted protein</fullName>
    </recommendedName>
</protein>